<accession>A0A9D4A8S4</accession>
<name>A0A9D4A8S4_9ROSI</name>
<gene>
    <name evidence="2" type="ORF">J1N35_013870</name>
</gene>
<feature type="compositionally biased region" description="Polar residues" evidence="1">
    <location>
        <begin position="62"/>
        <end position="83"/>
    </location>
</feature>
<feature type="compositionally biased region" description="Polar residues" evidence="1">
    <location>
        <begin position="126"/>
        <end position="137"/>
    </location>
</feature>
<evidence type="ECO:0000313" key="2">
    <source>
        <dbReference type="EMBL" id="KAH1096949.1"/>
    </source>
</evidence>
<feature type="region of interest" description="Disordered" evidence="1">
    <location>
        <begin position="43"/>
        <end position="137"/>
    </location>
</feature>
<proteinExistence type="predicted"/>
<sequence>MKFLPIHEPFFSSDTMDCLEYMSWFRVVGKLYLLSVEARSRQIRQKRQRRLPQQRRSRYGHMTSSLSALTKQVSPRSLHSTYSCYGDEDRDKAEGGNEYEDKDEGRDEDGYKYGGEDKNDGDDQVDVSTTLVIRGNQ</sequence>
<comment type="caution">
    <text evidence="2">The sequence shown here is derived from an EMBL/GenBank/DDBJ whole genome shotgun (WGS) entry which is preliminary data.</text>
</comment>
<dbReference type="Proteomes" id="UP000828251">
    <property type="component" value="Unassembled WGS sequence"/>
</dbReference>
<dbReference type="AlphaFoldDB" id="A0A9D4A8S4"/>
<keyword evidence="3" id="KW-1185">Reference proteome</keyword>
<reference evidence="2 3" key="1">
    <citation type="journal article" date="2021" name="Plant Biotechnol. J.">
        <title>Multi-omics assisted identification of the key and species-specific regulatory components of drought-tolerant mechanisms in Gossypium stocksii.</title>
        <authorList>
            <person name="Yu D."/>
            <person name="Ke L."/>
            <person name="Zhang D."/>
            <person name="Wu Y."/>
            <person name="Sun Y."/>
            <person name="Mei J."/>
            <person name="Sun J."/>
            <person name="Sun Y."/>
        </authorList>
    </citation>
    <scope>NUCLEOTIDE SEQUENCE [LARGE SCALE GENOMIC DNA]</scope>
    <source>
        <strain evidence="3">cv. E1</strain>
        <tissue evidence="2">Leaf</tissue>
    </source>
</reference>
<evidence type="ECO:0000256" key="1">
    <source>
        <dbReference type="SAM" id="MobiDB-lite"/>
    </source>
</evidence>
<feature type="compositionally biased region" description="Basic residues" evidence="1">
    <location>
        <begin position="43"/>
        <end position="59"/>
    </location>
</feature>
<protein>
    <submittedName>
        <fullName evidence="2">Uncharacterized protein</fullName>
    </submittedName>
</protein>
<evidence type="ECO:0000313" key="3">
    <source>
        <dbReference type="Proteomes" id="UP000828251"/>
    </source>
</evidence>
<organism evidence="2 3">
    <name type="scientific">Gossypium stocksii</name>
    <dbReference type="NCBI Taxonomy" id="47602"/>
    <lineage>
        <taxon>Eukaryota</taxon>
        <taxon>Viridiplantae</taxon>
        <taxon>Streptophyta</taxon>
        <taxon>Embryophyta</taxon>
        <taxon>Tracheophyta</taxon>
        <taxon>Spermatophyta</taxon>
        <taxon>Magnoliopsida</taxon>
        <taxon>eudicotyledons</taxon>
        <taxon>Gunneridae</taxon>
        <taxon>Pentapetalae</taxon>
        <taxon>rosids</taxon>
        <taxon>malvids</taxon>
        <taxon>Malvales</taxon>
        <taxon>Malvaceae</taxon>
        <taxon>Malvoideae</taxon>
        <taxon>Gossypium</taxon>
    </lineage>
</organism>
<dbReference type="EMBL" id="JAIQCV010000005">
    <property type="protein sequence ID" value="KAH1096949.1"/>
    <property type="molecule type" value="Genomic_DNA"/>
</dbReference>
<feature type="compositionally biased region" description="Basic and acidic residues" evidence="1">
    <location>
        <begin position="103"/>
        <end position="118"/>
    </location>
</feature>